<dbReference type="SMART" id="SM01294">
    <property type="entry name" value="PKS_PP_betabranch"/>
    <property type="match status" value="1"/>
</dbReference>
<comment type="caution">
    <text evidence="12">The sequence shown here is derived from an EMBL/GenBank/DDBJ whole genome shotgun (WGS) entry which is preliminary data.</text>
</comment>
<dbReference type="Gene3D" id="3.40.47.10">
    <property type="match status" value="1"/>
</dbReference>
<dbReference type="Gene3D" id="3.10.129.110">
    <property type="entry name" value="Polyketide synthase dehydratase"/>
    <property type="match status" value="1"/>
</dbReference>
<sequence length="1792" mass="186820">MTAIHPRSASPWSVERTADWLADRVLRETGAEAEDLDRDMTFSAIGLGSTAVTALIAELGRRTGRPIPVTAAWTFPTVNGLALAVVSGEAESLKNAAGSEDRIRHADTVRGGSDEPLAVVSMAVRLPGADTLAELWKQVLDGAEAIGPPPANRFGENPGTLPDAGYLRQPLDEFDHGFFHLTPRETAALDPVQRLFMEVCWEAIEASTLLRTGLRGSATGVYAGSIWNEHGAAGRPGQHTLHTATGSSLSMVANRISYLYDLRGPSVTLDSACSSSLVAVHLAAQALRAGEIDVALVGGVNLLQSAATTEDLTAFGGLAPDGRSKAFSASADGFGRGEGAAALILKRRSHAERDGDHIWCLLHGTAVNNDGHTNGLTAPSPTAQQAVVRQAHARGGTDPSQVRFVETHGTGTSLGDPIEATALAGALGPRSAPVHLGTLKANIGHLEGAAGAAGLVKAALVMYHRTVPPCRLTGGTNPHIDLDALGLDIPAAPVRLPRGETFLGGVSGFGWGGTNAHAVVAPYGEPRHQQAVTGAGKAEPAIKGARTFFAFTPFGGQWPGMGRDLLRSDAEFRAAIVECDRGSTPVLGRSVLDLLATGADPDAEGVAVSQCAVYAVQVGLVRSLAARGVRPAVVAGHSLGEIAGAVAVDAITAVEGGRIVAHYATAQQRLTGRGGGMAVVPLPSAELADHLKDYPNLVVAGRSSRRSTNLSGPTAELDELVAKLVHDGHRASRINVDLAAHSPAIDEVRGDLIRDIGHVDQYPPALPMVSALDGRVMGVGDFDAGYFATGLRQPVDFAGALEHPLIGDSQAVVEINAHPILGSSLKEHFGERAQVLSSNSRSGHALDQVVAALAGVHNGVGESEDAAGPSASRRDEDAPADSAADRSVLLTLSAHTPAALAQRCRDAASWWDEDLSPDAAASALTGCGTLPYRAGIVAVERAAAVQRLLEHAQTLDDVRQTVRRPGASGPRVAFVFPGQGGQWRGMGRDLYRRDTVFARHLRRCDAVMAEAGGAEVLRPLLEGGDDAFINVATAQPLLFAMQVSLARTLEHYGVTPHAVVGHSMGEAAAAHLAGAISLHDAAAVIGRRSRLMDSLTGTGAMLATELSLAEAEHLCAGTPTVSVAVSNSARSTVLSGAKEDIGRLAAELTGRGIFNRLVRVQVASHSPQMDAILPPLREVLSDVRPTESRLPLYSTVLGRVANGTELTADYWACNLRDPVLFGTATEQLLGDGFDCFVEISPHPVLSPSVEETAAEHGGAVVVPALRREQPEWPTLLSALGRLYEAGVPVRAEEVNPPTRATPPPLPFPWQRVSTPVLGGVTHRGRTNPVGVRTQLPHDPDVSVYAGRLDTGTWSLADHVVEGQVILPAAAFVALAAYVSAEAAHSPQTQRASRGGGVEAPWTVRDLALPRSLPLGPGETTLQTTVRTGSASPSVGETEVTFHGRDGQAWTQVATARVAPCPGGDPLDAVDARATAFPGDDGTDAGDADRVPDFYRSCAARGLEFGQQYRLIGRLSVTAAGAAADLDVDPRRADSRLPVDPRLLDAVFQVAAAPLLTGPGALPPDRTVLTTAVREVTLYAPVGTDAHVVTSLTAEPGGETYTADAVVRSEGRVALRVRGMRIRHLPAAATGSVSGAPSLRSELTELPAHHRAARIAEVVRKTVGEVAGVSTSEVDPAEPFRDIGLNSIMGLELRRRLEVLFGLRLSSTVIWNHPTADALSAELERRLAEEAAPAGPAEAAGQAARPGTESGPVPQAHDADADASEATGATGPDAELAALQRELRELEAMVGEL</sequence>
<dbReference type="InterPro" id="IPR006162">
    <property type="entry name" value="Ppantetheine_attach_site"/>
</dbReference>
<reference evidence="12 13" key="1">
    <citation type="submission" date="2023-04" db="EMBL/GenBank/DDBJ databases">
        <title>A novel species of the genus Streptomyces: Streptomyces pakalii sp. nov. isolated from a Mexican soil jungle.</title>
        <authorList>
            <person name="Chavez-Hernandez M.A."/>
            <person name="Ortiz-Alvarez J."/>
            <person name="Villa-Tanaca L."/>
            <person name="Hernandez-Rodriguez C."/>
        </authorList>
    </citation>
    <scope>NUCLEOTIDE SEQUENCE [LARGE SCALE GENOMIC DNA]</scope>
    <source>
        <strain evidence="12 13">ENCB-J15</strain>
    </source>
</reference>
<feature type="domain" description="Carrier" evidence="9">
    <location>
        <begin position="12"/>
        <end position="89"/>
    </location>
</feature>
<feature type="region of interest" description="C-terminal hotdog fold" evidence="7">
    <location>
        <begin position="1485"/>
        <end position="1630"/>
    </location>
</feature>
<gene>
    <name evidence="12" type="ORF">P5W92_01790</name>
</gene>
<dbReference type="Pfam" id="PF21089">
    <property type="entry name" value="PKS_DH_N"/>
    <property type="match status" value="1"/>
</dbReference>
<dbReference type="RefSeq" id="WP_283890316.1">
    <property type="nucleotide sequence ID" value="NZ_JARWAF010000001.1"/>
</dbReference>
<dbReference type="InterPro" id="IPR050091">
    <property type="entry name" value="PKS_NRPS_Biosynth_Enz"/>
</dbReference>
<dbReference type="GO" id="GO:0016746">
    <property type="term" value="F:acyltransferase activity"/>
    <property type="evidence" value="ECO:0007669"/>
    <property type="project" value="UniProtKB-KW"/>
</dbReference>
<dbReference type="SUPFAM" id="SSF53901">
    <property type="entry name" value="Thiolase-like"/>
    <property type="match status" value="1"/>
</dbReference>
<dbReference type="SUPFAM" id="SSF52151">
    <property type="entry name" value="FabD/lysophospholipase-like"/>
    <property type="match status" value="2"/>
</dbReference>
<dbReference type="SMART" id="SM00826">
    <property type="entry name" value="PKS_DH"/>
    <property type="match status" value="1"/>
</dbReference>
<evidence type="ECO:0000256" key="1">
    <source>
        <dbReference type="ARBA" id="ARBA00004792"/>
    </source>
</evidence>
<keyword evidence="4" id="KW-0808">Transferase</keyword>
<comment type="pathway">
    <text evidence="1">Antibiotic biosynthesis.</text>
</comment>
<dbReference type="EMBL" id="JARWAF010000001">
    <property type="protein sequence ID" value="MDJ1639129.1"/>
    <property type="molecule type" value="Genomic_DNA"/>
</dbReference>
<dbReference type="SMART" id="SM00827">
    <property type="entry name" value="PKS_AT"/>
    <property type="match status" value="2"/>
</dbReference>
<dbReference type="SMART" id="SM00823">
    <property type="entry name" value="PKS_PP"/>
    <property type="match status" value="2"/>
</dbReference>
<dbReference type="Pfam" id="PF00550">
    <property type="entry name" value="PP-binding"/>
    <property type="match status" value="2"/>
</dbReference>
<feature type="domain" description="PKS/mFAS DH" evidence="11">
    <location>
        <begin position="1326"/>
        <end position="1630"/>
    </location>
</feature>
<dbReference type="InterPro" id="IPR018201">
    <property type="entry name" value="Ketoacyl_synth_AS"/>
</dbReference>
<dbReference type="InterPro" id="IPR020807">
    <property type="entry name" value="PKS_DH"/>
</dbReference>
<evidence type="ECO:0000256" key="4">
    <source>
        <dbReference type="ARBA" id="ARBA00022679"/>
    </source>
</evidence>
<evidence type="ECO:0000256" key="3">
    <source>
        <dbReference type="ARBA" id="ARBA00022553"/>
    </source>
</evidence>
<dbReference type="CDD" id="cd00833">
    <property type="entry name" value="PKS"/>
    <property type="match status" value="1"/>
</dbReference>
<dbReference type="Pfam" id="PF02801">
    <property type="entry name" value="Ketoacyl-synt_C"/>
    <property type="match status" value="1"/>
</dbReference>
<dbReference type="InterPro" id="IPR016039">
    <property type="entry name" value="Thiolase-like"/>
</dbReference>
<feature type="compositionally biased region" description="Low complexity" evidence="8">
    <location>
        <begin position="1729"/>
        <end position="1746"/>
    </location>
</feature>
<dbReference type="InterPro" id="IPR049552">
    <property type="entry name" value="PKS_DH_N"/>
</dbReference>
<feature type="region of interest" description="Disordered" evidence="8">
    <location>
        <begin position="1410"/>
        <end position="1436"/>
    </location>
</feature>
<keyword evidence="13" id="KW-1185">Reference proteome</keyword>
<accession>A0ABT7D008</accession>
<dbReference type="PROSITE" id="PS50075">
    <property type="entry name" value="CARRIER"/>
    <property type="match status" value="2"/>
</dbReference>
<dbReference type="InterPro" id="IPR016035">
    <property type="entry name" value="Acyl_Trfase/lysoPLipase"/>
</dbReference>
<dbReference type="InterPro" id="IPR014030">
    <property type="entry name" value="Ketoacyl_synth_N"/>
</dbReference>
<evidence type="ECO:0000313" key="12">
    <source>
        <dbReference type="EMBL" id="MDJ1639129.1"/>
    </source>
</evidence>
<dbReference type="InterPro" id="IPR020806">
    <property type="entry name" value="PKS_PP-bd"/>
</dbReference>
<dbReference type="InterPro" id="IPR020841">
    <property type="entry name" value="PKS_Beta-ketoAc_synthase_dom"/>
</dbReference>
<keyword evidence="3" id="KW-0597">Phosphoprotein</keyword>
<dbReference type="PROSITE" id="PS52004">
    <property type="entry name" value="KS3_2"/>
    <property type="match status" value="1"/>
</dbReference>
<feature type="active site" description="Proton donor; for dehydratase activity" evidence="7">
    <location>
        <position position="1544"/>
    </location>
</feature>
<dbReference type="PROSITE" id="PS00012">
    <property type="entry name" value="PHOSPHOPANTETHEINE"/>
    <property type="match status" value="1"/>
</dbReference>
<feature type="region of interest" description="N-terminal hotdog fold" evidence="7">
    <location>
        <begin position="1326"/>
        <end position="1464"/>
    </location>
</feature>
<keyword evidence="5" id="KW-0045">Antibiotic biosynthesis</keyword>
<dbReference type="PANTHER" id="PTHR43775:SF37">
    <property type="entry name" value="SI:DKEY-61P9.11"/>
    <property type="match status" value="1"/>
</dbReference>
<feature type="domain" description="Ketosynthase family 3 (KS3)" evidence="10">
    <location>
        <begin position="114"/>
        <end position="522"/>
    </location>
</feature>
<feature type="compositionally biased region" description="Polar residues" evidence="8">
    <location>
        <begin position="1419"/>
        <end position="1434"/>
    </location>
</feature>
<feature type="domain" description="Carrier" evidence="9">
    <location>
        <begin position="1652"/>
        <end position="1726"/>
    </location>
</feature>
<dbReference type="PROSITE" id="PS52019">
    <property type="entry name" value="PKS_MFAS_DH"/>
    <property type="match status" value="1"/>
</dbReference>
<name>A0ABT7D008_9ACTN</name>
<dbReference type="Pfam" id="PF00109">
    <property type="entry name" value="ketoacyl-synt"/>
    <property type="match status" value="1"/>
</dbReference>
<dbReference type="Pfam" id="PF00698">
    <property type="entry name" value="Acyl_transf_1"/>
    <property type="match status" value="2"/>
</dbReference>
<dbReference type="InterPro" id="IPR009081">
    <property type="entry name" value="PP-bd_ACP"/>
</dbReference>
<dbReference type="InterPro" id="IPR049551">
    <property type="entry name" value="PKS_DH_C"/>
</dbReference>
<evidence type="ECO:0000256" key="8">
    <source>
        <dbReference type="SAM" id="MobiDB-lite"/>
    </source>
</evidence>
<feature type="region of interest" description="Disordered" evidence="8">
    <location>
        <begin position="1726"/>
        <end position="1774"/>
    </location>
</feature>
<dbReference type="InterPro" id="IPR036736">
    <property type="entry name" value="ACP-like_sf"/>
</dbReference>
<evidence type="ECO:0000259" key="11">
    <source>
        <dbReference type="PROSITE" id="PS52019"/>
    </source>
</evidence>
<dbReference type="SUPFAM" id="SSF55048">
    <property type="entry name" value="Probable ACP-binding domain of malonyl-CoA ACP transacylase"/>
    <property type="match status" value="2"/>
</dbReference>
<feature type="active site" description="Proton acceptor; for dehydratase activity" evidence="7">
    <location>
        <position position="1358"/>
    </location>
</feature>
<evidence type="ECO:0000256" key="2">
    <source>
        <dbReference type="ARBA" id="ARBA00022450"/>
    </source>
</evidence>
<dbReference type="Proteomes" id="UP001237194">
    <property type="component" value="Unassembled WGS sequence"/>
</dbReference>
<dbReference type="InterPro" id="IPR001227">
    <property type="entry name" value="Ac_transferase_dom_sf"/>
</dbReference>
<protein>
    <submittedName>
        <fullName evidence="12">Acyltransferase domain-containing protein</fullName>
    </submittedName>
</protein>
<keyword evidence="2" id="KW-0596">Phosphopantetheine</keyword>
<dbReference type="Gene3D" id="3.30.70.3290">
    <property type="match status" value="1"/>
</dbReference>
<proteinExistence type="predicted"/>
<evidence type="ECO:0000256" key="6">
    <source>
        <dbReference type="ARBA" id="ARBA00023315"/>
    </source>
</evidence>
<evidence type="ECO:0000259" key="10">
    <source>
        <dbReference type="PROSITE" id="PS52004"/>
    </source>
</evidence>
<dbReference type="SUPFAM" id="SSF47336">
    <property type="entry name" value="ACP-like"/>
    <property type="match status" value="2"/>
</dbReference>
<dbReference type="Gene3D" id="1.10.1200.10">
    <property type="entry name" value="ACP-like"/>
    <property type="match status" value="2"/>
</dbReference>
<organism evidence="12 13">
    <name type="scientific">Streptomyces pakalii</name>
    <dbReference type="NCBI Taxonomy" id="3036494"/>
    <lineage>
        <taxon>Bacteria</taxon>
        <taxon>Bacillati</taxon>
        <taxon>Actinomycetota</taxon>
        <taxon>Actinomycetes</taxon>
        <taxon>Kitasatosporales</taxon>
        <taxon>Streptomycetaceae</taxon>
        <taxon>Streptomyces</taxon>
    </lineage>
</organism>
<dbReference type="SMART" id="SM00825">
    <property type="entry name" value="PKS_KS"/>
    <property type="match status" value="1"/>
</dbReference>
<evidence type="ECO:0000256" key="7">
    <source>
        <dbReference type="PROSITE-ProRule" id="PRU01363"/>
    </source>
</evidence>
<evidence type="ECO:0000256" key="5">
    <source>
        <dbReference type="ARBA" id="ARBA00023194"/>
    </source>
</evidence>
<dbReference type="InterPro" id="IPR014031">
    <property type="entry name" value="Ketoacyl_synth_C"/>
</dbReference>
<keyword evidence="6 12" id="KW-0012">Acyltransferase</keyword>
<dbReference type="PANTHER" id="PTHR43775">
    <property type="entry name" value="FATTY ACID SYNTHASE"/>
    <property type="match status" value="1"/>
</dbReference>
<dbReference type="InterPro" id="IPR016036">
    <property type="entry name" value="Malonyl_transacylase_ACP-bd"/>
</dbReference>
<dbReference type="Pfam" id="PF14765">
    <property type="entry name" value="PS-DH"/>
    <property type="match status" value="1"/>
</dbReference>
<dbReference type="InterPro" id="IPR042104">
    <property type="entry name" value="PKS_dehydratase_sf"/>
</dbReference>
<dbReference type="InterPro" id="IPR049900">
    <property type="entry name" value="PKS_mFAS_DH"/>
</dbReference>
<dbReference type="Gene3D" id="3.40.366.10">
    <property type="entry name" value="Malonyl-Coenzyme A Acyl Carrier Protein, domain 2"/>
    <property type="match status" value="2"/>
</dbReference>
<evidence type="ECO:0000313" key="13">
    <source>
        <dbReference type="Proteomes" id="UP001237194"/>
    </source>
</evidence>
<feature type="region of interest" description="Disordered" evidence="8">
    <location>
        <begin position="860"/>
        <end position="883"/>
    </location>
</feature>
<evidence type="ECO:0000259" key="9">
    <source>
        <dbReference type="PROSITE" id="PS50075"/>
    </source>
</evidence>
<dbReference type="PROSITE" id="PS00606">
    <property type="entry name" value="KS3_1"/>
    <property type="match status" value="1"/>
</dbReference>
<dbReference type="InterPro" id="IPR014043">
    <property type="entry name" value="Acyl_transferase_dom"/>
</dbReference>